<proteinExistence type="predicted"/>
<dbReference type="EMBL" id="LBXZ01000001">
    <property type="protein sequence ID" value="KKR41128.1"/>
    <property type="molecule type" value="Genomic_DNA"/>
</dbReference>
<reference evidence="1" key="1">
    <citation type="journal article" date="2015" name="Nature">
        <title>rRNA introns, odd ribosomes, and small enigmatic genomes across a large radiation of phyla.</title>
        <authorList>
            <person name="Brown C.T."/>
            <person name="Hug L.A."/>
            <person name="Thomas B.C."/>
            <person name="Sharon I."/>
            <person name="Castelle C.J."/>
            <person name="Singh A."/>
            <person name="Wilkins M.J."/>
            <person name="Williams K.H."/>
            <person name="Banfield J.F."/>
        </authorList>
    </citation>
    <scope>NUCLEOTIDE SEQUENCE [LARGE SCALE GENOMIC DNA]</scope>
</reference>
<organism evidence="1">
    <name type="scientific">Candidatus Yanofskybacteria bacterium GW2011_GWE2_40_11</name>
    <dbReference type="NCBI Taxonomy" id="1619033"/>
    <lineage>
        <taxon>Bacteria</taxon>
        <taxon>Candidatus Yanofskyibacteriota</taxon>
    </lineage>
</organism>
<evidence type="ECO:0000313" key="1">
    <source>
        <dbReference type="EMBL" id="KKR41128.1"/>
    </source>
</evidence>
<sequence length="157" mass="16864">MGYAAIILVIATIILGTYAGPGLSNTLKDGLISNIGEGFKDLIPKSENEIIIESINSTSRTLEDFFNNSANQILSAKDVSTEDKEALKKSIQAFVESKDLNAKIETKLKSEESQGLVSKIVDKVIGIGTSSINNATTNNNPPETTYIPPQCKMVCDP</sequence>
<comment type="caution">
    <text evidence="1">The sequence shown here is derived from an EMBL/GenBank/DDBJ whole genome shotgun (WGS) entry which is preliminary data.</text>
</comment>
<name>A0A0G0QLZ6_9BACT</name>
<dbReference type="AlphaFoldDB" id="A0A0G0QLZ6"/>
<protein>
    <submittedName>
        <fullName evidence="1">Uncharacterized protein</fullName>
    </submittedName>
</protein>
<accession>A0A0G0QLZ6</accession>
<gene>
    <name evidence="1" type="ORF">UT75_C0001G0032</name>
</gene>
<dbReference type="Proteomes" id="UP000034072">
    <property type="component" value="Unassembled WGS sequence"/>
</dbReference>